<evidence type="ECO:0000256" key="2">
    <source>
        <dbReference type="SAM" id="Phobius"/>
    </source>
</evidence>
<feature type="chain" id="PRO_5034750320" evidence="3">
    <location>
        <begin position="32"/>
        <end position="587"/>
    </location>
</feature>
<feature type="domain" description="Neural chondroitin sulphate proteoglycan cytoplasmic" evidence="5">
    <location>
        <begin position="469"/>
        <end position="586"/>
    </location>
</feature>
<feature type="region of interest" description="Disordered" evidence="1">
    <location>
        <begin position="560"/>
        <end position="587"/>
    </location>
</feature>
<sequence>MGSAAGAAGGPCRRPALLLTLALILAAGPGAAPGRYPRGAGLGGAFHSPGILPRPQPRSVQGCRTATPSWGGEGVAMEASSAVTSVAWPVNGEAIAMALSDTKGAAESTALVPESQEEAGSGDQPARASPGDVWNPGAFVELTVTPPAYRVPMEMAGTPPTPDGLAQDSAQKEEPLELWLASSSSSPAQGALGHTDLTWLNTESVSEIIDIDYYDLFGGESQGRGGGLEDFPARGPGGADSPKRKLDDKMTSWAIHELYDDFTPFDESDFYPTTSFYTDGDEDGEDDELDEEEEEEDGGGGLARDLDEENNSKLPTPLTPKIQTTVHQAEPSSRRHVIPPLQTFIISGGDATSRPRPAETSKDLSQSAVAAGPGGENGTECRSGYVRHNNSCKSVCDIFPSYCHNGGQCYLVEGLGAFCRCNTQDYIWHKGIRCESIITDFQVMCVAVGSAALVVLLLFMMTVFFAKKLYLLKTENNKLRKTKYRTPSELHNDNFSLSTIAEGSHPNVRKLCDTPCNLSPHARALAYYGNIICQDDPNASHKLQDSLKSCMKEEESFNIQNSMSPKHDNGKGEQDEAGVNCLQNNLT</sequence>
<dbReference type="GeneTree" id="ENSGT00440000034270"/>
<dbReference type="Pfam" id="PF06566">
    <property type="entry name" value="Chon_Sulph_att"/>
    <property type="match status" value="1"/>
</dbReference>
<dbReference type="GO" id="GO:0048858">
    <property type="term" value="P:cell projection morphogenesis"/>
    <property type="evidence" value="ECO:0007669"/>
    <property type="project" value="TreeGrafter"/>
</dbReference>
<dbReference type="Pfam" id="PF06567">
    <property type="entry name" value="Neural_ProG_Cyt"/>
    <property type="match status" value="1"/>
</dbReference>
<keyword evidence="2" id="KW-1133">Transmembrane helix</keyword>
<name>A0A8C0IYE2_CHEAB</name>
<feature type="compositionally biased region" description="Polar residues" evidence="1">
    <location>
        <begin position="321"/>
        <end position="331"/>
    </location>
</feature>
<gene>
    <name evidence="6" type="primary">CSPG5</name>
</gene>
<evidence type="ECO:0000256" key="1">
    <source>
        <dbReference type="SAM" id="MobiDB-lite"/>
    </source>
</evidence>
<evidence type="ECO:0000256" key="3">
    <source>
        <dbReference type="SAM" id="SignalP"/>
    </source>
</evidence>
<dbReference type="InterPro" id="IPR010555">
    <property type="entry name" value="CSPG5_S_attach_dom"/>
</dbReference>
<proteinExistence type="predicted"/>
<dbReference type="GO" id="GO:0030660">
    <property type="term" value="C:Golgi-associated vesicle membrane"/>
    <property type="evidence" value="ECO:0007669"/>
    <property type="project" value="Ensembl"/>
</dbReference>
<accession>A0A8C0IYE2</accession>
<reference evidence="6" key="2">
    <citation type="submission" date="2025-09" db="UniProtKB">
        <authorList>
            <consortium name="Ensembl"/>
        </authorList>
    </citation>
    <scope>IDENTIFICATION</scope>
</reference>
<feature type="compositionally biased region" description="Acidic residues" evidence="1">
    <location>
        <begin position="279"/>
        <end position="298"/>
    </location>
</feature>
<keyword evidence="7" id="KW-1185">Reference proteome</keyword>
<dbReference type="Proteomes" id="UP000694404">
    <property type="component" value="Unplaced"/>
</dbReference>
<keyword evidence="2" id="KW-0812">Transmembrane</keyword>
<dbReference type="GO" id="GO:0045202">
    <property type="term" value="C:synapse"/>
    <property type="evidence" value="ECO:0007669"/>
    <property type="project" value="TreeGrafter"/>
</dbReference>
<dbReference type="OMA" id="WEPHAND"/>
<dbReference type="InterPro" id="IPR009505">
    <property type="entry name" value="Neural_ProG_Cyt"/>
</dbReference>
<feature type="region of interest" description="Disordered" evidence="1">
    <location>
        <begin position="224"/>
        <end position="245"/>
    </location>
</feature>
<feature type="region of interest" description="Disordered" evidence="1">
    <location>
        <begin position="270"/>
        <end position="377"/>
    </location>
</feature>
<evidence type="ECO:0000259" key="5">
    <source>
        <dbReference type="Pfam" id="PF06567"/>
    </source>
</evidence>
<feature type="region of interest" description="Disordered" evidence="1">
    <location>
        <begin position="106"/>
        <end position="134"/>
    </location>
</feature>
<protein>
    <submittedName>
        <fullName evidence="6">Chondroitin sulfate proteoglycan 5</fullName>
    </submittedName>
</protein>
<keyword evidence="2" id="KW-0472">Membrane</keyword>
<organism evidence="6 7">
    <name type="scientific">Chelonoidis abingdonii</name>
    <name type="common">Abingdon island giant tortoise</name>
    <name type="synonym">Testudo abingdonii</name>
    <dbReference type="NCBI Taxonomy" id="106734"/>
    <lineage>
        <taxon>Eukaryota</taxon>
        <taxon>Metazoa</taxon>
        <taxon>Chordata</taxon>
        <taxon>Craniata</taxon>
        <taxon>Vertebrata</taxon>
        <taxon>Euteleostomi</taxon>
        <taxon>Archelosauria</taxon>
        <taxon>Testudinata</taxon>
        <taxon>Testudines</taxon>
        <taxon>Cryptodira</taxon>
        <taxon>Durocryptodira</taxon>
        <taxon>Testudinoidea</taxon>
        <taxon>Testudinidae</taxon>
        <taxon>Chelonoidis</taxon>
    </lineage>
</organism>
<feature type="domain" description="CSPG5 sulphate attachment" evidence="4">
    <location>
        <begin position="96"/>
        <end position="282"/>
    </location>
</feature>
<evidence type="ECO:0000313" key="6">
    <source>
        <dbReference type="Ensembl" id="ENSCABP00000024180.1"/>
    </source>
</evidence>
<dbReference type="GO" id="GO:0005794">
    <property type="term" value="C:Golgi apparatus"/>
    <property type="evidence" value="ECO:0007669"/>
    <property type="project" value="Ensembl"/>
</dbReference>
<dbReference type="PANTHER" id="PTHR15381:SF1">
    <property type="entry name" value="CHONDROITIN SULFATE PROTEOGLYCAN 5"/>
    <property type="match status" value="1"/>
</dbReference>
<evidence type="ECO:0000313" key="7">
    <source>
        <dbReference type="Proteomes" id="UP000694404"/>
    </source>
</evidence>
<dbReference type="PANTHER" id="PTHR15381">
    <property type="entry name" value="CHONDROITIN SULFATE PROTEOGLYCAN 5 -RELATED"/>
    <property type="match status" value="1"/>
</dbReference>
<feature type="compositionally biased region" description="Basic and acidic residues" evidence="1">
    <location>
        <begin position="565"/>
        <end position="574"/>
    </location>
</feature>
<feature type="transmembrane region" description="Helical" evidence="2">
    <location>
        <begin position="441"/>
        <end position="466"/>
    </location>
</feature>
<dbReference type="Ensembl" id="ENSCABT00000026498.1">
    <property type="protein sequence ID" value="ENSCABP00000024180.1"/>
    <property type="gene ID" value="ENSCABG00000017838.1"/>
</dbReference>
<evidence type="ECO:0000259" key="4">
    <source>
        <dbReference type="Pfam" id="PF06566"/>
    </source>
</evidence>
<feature type="signal peptide" evidence="3">
    <location>
        <begin position="1"/>
        <end position="31"/>
    </location>
</feature>
<reference evidence="6" key="1">
    <citation type="submission" date="2025-08" db="UniProtKB">
        <authorList>
            <consortium name="Ensembl"/>
        </authorList>
    </citation>
    <scope>IDENTIFICATION</scope>
</reference>
<keyword evidence="3" id="KW-0732">Signal</keyword>
<dbReference type="AlphaFoldDB" id="A0A8C0IYE2"/>